<dbReference type="AlphaFoldDB" id="A0A7G3APY2"/>
<evidence type="ECO:0000256" key="1">
    <source>
        <dbReference type="SAM" id="SignalP"/>
    </source>
</evidence>
<feature type="signal peptide" evidence="1">
    <location>
        <begin position="1"/>
        <end position="17"/>
    </location>
</feature>
<sequence length="76" mass="9023">MHCETMLFLCLLLCSETRDSVFFLIKIFHLKLMSFATYKNSFLHEKNFFSNLLGKKNSQTWRKFSMENVEIACFGI</sequence>
<protein>
    <submittedName>
        <fullName evidence="2">Putative secreted protein</fullName>
    </submittedName>
</protein>
<accession>A0A7G3APY2</accession>
<organism evidence="2">
    <name type="scientific">Lutzomyia longipalpis</name>
    <name type="common">Sand fly</name>
    <dbReference type="NCBI Taxonomy" id="7200"/>
    <lineage>
        <taxon>Eukaryota</taxon>
        <taxon>Metazoa</taxon>
        <taxon>Ecdysozoa</taxon>
        <taxon>Arthropoda</taxon>
        <taxon>Hexapoda</taxon>
        <taxon>Insecta</taxon>
        <taxon>Pterygota</taxon>
        <taxon>Neoptera</taxon>
        <taxon>Endopterygota</taxon>
        <taxon>Diptera</taxon>
        <taxon>Nematocera</taxon>
        <taxon>Psychodoidea</taxon>
        <taxon>Psychodidae</taxon>
        <taxon>Lutzomyia</taxon>
        <taxon>Lutzomyia</taxon>
    </lineage>
</organism>
<evidence type="ECO:0000313" key="2">
    <source>
        <dbReference type="EMBL" id="MBC1173503.1"/>
    </source>
</evidence>
<name>A0A7G3APY2_LUTLO</name>
<reference evidence="2" key="1">
    <citation type="journal article" date="2020" name="BMC">
        <title>Leishmania infection induces a limited differential gene expression in the sand fly midgut.</title>
        <authorList>
            <person name="Coutinho-Abreu I.V."/>
            <person name="Serafim T.D."/>
            <person name="Meneses C."/>
            <person name="Kamhawi S."/>
            <person name="Oliveira F."/>
            <person name="Valenzuela J.G."/>
        </authorList>
    </citation>
    <scope>NUCLEOTIDE SEQUENCE</scope>
    <source>
        <strain evidence="2">Jacobina</strain>
        <tissue evidence="2">Midgut</tissue>
    </source>
</reference>
<feature type="chain" id="PRO_5028804967" evidence="1">
    <location>
        <begin position="18"/>
        <end position="76"/>
    </location>
</feature>
<keyword evidence="1" id="KW-0732">Signal</keyword>
<dbReference type="EMBL" id="GITU01004800">
    <property type="protein sequence ID" value="MBC1173503.1"/>
    <property type="molecule type" value="Transcribed_RNA"/>
</dbReference>
<proteinExistence type="predicted"/>